<comment type="caution">
    <text evidence="3">The sequence shown here is derived from an EMBL/GenBank/DDBJ whole genome shotgun (WGS) entry which is preliminary data.</text>
</comment>
<feature type="coiled-coil region" evidence="1">
    <location>
        <begin position="508"/>
        <end position="535"/>
    </location>
</feature>
<gene>
    <name evidence="3" type="ORF">PCOR1329_LOCUS65823</name>
</gene>
<dbReference type="EMBL" id="CAUYUJ010018448">
    <property type="protein sequence ID" value="CAK0883673.1"/>
    <property type="molecule type" value="Genomic_DNA"/>
</dbReference>
<accession>A0ABN9WBL4</accession>
<dbReference type="Proteomes" id="UP001189429">
    <property type="component" value="Unassembled WGS sequence"/>
</dbReference>
<reference evidence="3" key="1">
    <citation type="submission" date="2023-10" db="EMBL/GenBank/DDBJ databases">
        <authorList>
            <person name="Chen Y."/>
            <person name="Shah S."/>
            <person name="Dougan E. K."/>
            <person name="Thang M."/>
            <person name="Chan C."/>
        </authorList>
    </citation>
    <scope>NUCLEOTIDE SEQUENCE [LARGE SCALE GENOMIC DNA]</scope>
</reference>
<evidence type="ECO:0000256" key="2">
    <source>
        <dbReference type="SAM" id="MobiDB-lite"/>
    </source>
</evidence>
<protein>
    <submittedName>
        <fullName evidence="3">Uncharacterized protein</fullName>
    </submittedName>
</protein>
<keyword evidence="1" id="KW-0175">Coiled coil</keyword>
<evidence type="ECO:0000256" key="1">
    <source>
        <dbReference type="SAM" id="Coils"/>
    </source>
</evidence>
<evidence type="ECO:0000313" key="4">
    <source>
        <dbReference type="Proteomes" id="UP001189429"/>
    </source>
</evidence>
<feature type="compositionally biased region" description="Acidic residues" evidence="2">
    <location>
        <begin position="877"/>
        <end position="891"/>
    </location>
</feature>
<feature type="region of interest" description="Disordered" evidence="2">
    <location>
        <begin position="872"/>
        <end position="891"/>
    </location>
</feature>
<sequence length="891" mass="96783">MENASTQQGAAKDWARQVKGYVDQALLIFLDQRKREVSFAVPAQCSLIAPLAITDAASGANLASFREVMDFDSLVASFSRTKEYEAAGAVWMLDPVCADIDDVTVSQLEGAMSIWSEETFLLSSKHAPSRRLTFDVPLLALVVNAQVAQRHEPGKPVVCLTEPLAMIAGRAVVITWYSAMGEALRESSEDRVWHLFNAALSVPIRMRVLPDVDATHLAPLSFGEICSLRVLPLAQSFWRLAEKARRLTNVRASLAKSEAVAKLEAALKAYGLQFKGEPCTAATAAALKGLRIFALDSACASAFSLAEACIPELREPTLLMKIGFAELLVFILDAVRVARLAGDVPKGEKLAVSRKKELVEYICHEASLVHKGHGRQMAAFKTPLRILQRFAASGSDGLVASHRVSDSGGGADGMEISVALPVAEYRNTVDCKSKARIDVAWPLWSGAFDGEIVELAKQEMQNSAPAFVWHTCLAETSQEVGAKCRAFVAACAGGPIPADPELDANLGLLGASELGEEQREELAKLQEQLKLLRKNKVKFVSLPSVGAATGAEYSVGQMQSVWDALSHGHRFARKKTDLELFPPNVAKQGVKARLCEQLACDEAKFKRVIEFFLQKRQKDDIIIFLDGRSRANRRVIETVDAKLESGGSHAFVECWIVCEQPNKKEDPRSPARAHRYTNNNRETAIFSLPVKGPRKVVHRSGFNARGESSTADATCTGATMRRLSGLPRLSYETKASILGAASCASVDGANSKMPRLQADVDSKGHPFSYNEVKPISLWQTIMGHRGVTRVVDFIPGSGALAVAAAGVMECEGVACNDDRRDWLDSIVDRCVMYKAGHEEGRARELGGDADFVEKASKYFSGTMMEAKRLLMPLADEGGGDEEGGEGEDDEE</sequence>
<name>A0ABN9WBL4_9DINO</name>
<organism evidence="3 4">
    <name type="scientific">Prorocentrum cordatum</name>
    <dbReference type="NCBI Taxonomy" id="2364126"/>
    <lineage>
        <taxon>Eukaryota</taxon>
        <taxon>Sar</taxon>
        <taxon>Alveolata</taxon>
        <taxon>Dinophyceae</taxon>
        <taxon>Prorocentrales</taxon>
        <taxon>Prorocentraceae</taxon>
        <taxon>Prorocentrum</taxon>
    </lineage>
</organism>
<proteinExistence type="predicted"/>
<evidence type="ECO:0000313" key="3">
    <source>
        <dbReference type="EMBL" id="CAK0883673.1"/>
    </source>
</evidence>
<keyword evidence="4" id="KW-1185">Reference proteome</keyword>